<dbReference type="Proteomes" id="UP000738126">
    <property type="component" value="Unassembled WGS sequence"/>
</dbReference>
<evidence type="ECO:0000256" key="7">
    <source>
        <dbReference type="ARBA" id="ARBA00022723"/>
    </source>
</evidence>
<gene>
    <name evidence="16" type="ORF">CKO13_07435</name>
</gene>
<evidence type="ECO:0000313" key="17">
    <source>
        <dbReference type="Proteomes" id="UP000738126"/>
    </source>
</evidence>
<reference evidence="16 17" key="1">
    <citation type="journal article" date="2020" name="Microorganisms">
        <title>Osmotic Adaptation and Compatible Solute Biosynthesis of Phototrophic Bacteria as Revealed from Genome Analyses.</title>
        <authorList>
            <person name="Imhoff J.F."/>
            <person name="Rahn T."/>
            <person name="Kunzel S."/>
            <person name="Keller A."/>
            <person name="Neulinger S.C."/>
        </authorList>
    </citation>
    <scope>NUCLEOTIDE SEQUENCE [LARGE SCALE GENOMIC DNA]</scope>
    <source>
        <strain evidence="16 17">DSM 15116</strain>
    </source>
</reference>
<dbReference type="SUPFAM" id="SSF56918">
    <property type="entry name" value="Light-harvesting complex subunits"/>
    <property type="match status" value="1"/>
</dbReference>
<proteinExistence type="predicted"/>
<name>A0ABS1E7A8_9GAMM</name>
<keyword evidence="7" id="KW-0479">Metal-binding</keyword>
<evidence type="ECO:0000259" key="15">
    <source>
        <dbReference type="Pfam" id="PF00556"/>
    </source>
</evidence>
<keyword evidence="13" id="KW-0437">Light-harvesting polypeptide</keyword>
<evidence type="ECO:0000256" key="12">
    <source>
        <dbReference type="ARBA" id="ARBA00023136"/>
    </source>
</evidence>
<evidence type="ECO:0000313" key="16">
    <source>
        <dbReference type="EMBL" id="MBK1726853.1"/>
    </source>
</evidence>
<comment type="function">
    <text evidence="1">Antenna complexes are light-harvesting systems, which transfer the excitation energy to the reaction centers.</text>
</comment>
<dbReference type="RefSeq" id="WP_200258965.1">
    <property type="nucleotide sequence ID" value="NZ_NRSH01000073.1"/>
</dbReference>
<feature type="domain" description="Antenna complex alpha/beta subunit" evidence="15">
    <location>
        <begin position="3"/>
        <end position="41"/>
    </location>
</feature>
<comment type="caution">
    <text evidence="16">The sequence shown here is derived from an EMBL/GenBank/DDBJ whole genome shotgun (WGS) entry which is preliminary data.</text>
</comment>
<keyword evidence="5" id="KW-0042">Antenna complex</keyword>
<evidence type="ECO:0000256" key="1">
    <source>
        <dbReference type="ARBA" id="ARBA00002455"/>
    </source>
</evidence>
<dbReference type="Pfam" id="PF00556">
    <property type="entry name" value="LHC"/>
    <property type="match status" value="1"/>
</dbReference>
<accession>A0ABS1E7A8</accession>
<keyword evidence="11" id="KW-0157">Chromophore</keyword>
<evidence type="ECO:0000256" key="5">
    <source>
        <dbReference type="ARBA" id="ARBA00022549"/>
    </source>
</evidence>
<keyword evidence="6 14" id="KW-0812">Transmembrane</keyword>
<evidence type="ECO:0000256" key="4">
    <source>
        <dbReference type="ARBA" id="ARBA00022494"/>
    </source>
</evidence>
<evidence type="ECO:0000256" key="2">
    <source>
        <dbReference type="ARBA" id="ARBA00004236"/>
    </source>
</evidence>
<dbReference type="Gene3D" id="4.10.220.20">
    <property type="entry name" value="Light-harvesting complex"/>
    <property type="match status" value="1"/>
</dbReference>
<keyword evidence="17" id="KW-1185">Reference proteome</keyword>
<keyword evidence="8" id="KW-0460">Magnesium</keyword>
<evidence type="ECO:0000256" key="6">
    <source>
        <dbReference type="ARBA" id="ARBA00022692"/>
    </source>
</evidence>
<dbReference type="InterPro" id="IPR000066">
    <property type="entry name" value="Antenna_a/b"/>
</dbReference>
<keyword evidence="3" id="KW-1003">Cell membrane</keyword>
<evidence type="ECO:0000256" key="3">
    <source>
        <dbReference type="ARBA" id="ARBA00022475"/>
    </source>
</evidence>
<comment type="subcellular location">
    <subcellularLocation>
        <location evidence="2">Cell membrane</location>
    </subcellularLocation>
</comment>
<protein>
    <submittedName>
        <fullName evidence="16">Light-harvesting protein</fullName>
    </submittedName>
</protein>
<dbReference type="EMBL" id="NRSH01000073">
    <property type="protein sequence ID" value="MBK1726853.1"/>
    <property type="molecule type" value="Genomic_DNA"/>
</dbReference>
<keyword evidence="10 14" id="KW-1133">Transmembrane helix</keyword>
<keyword evidence="4" id="KW-0148">Chlorophyll</keyword>
<evidence type="ECO:0000256" key="14">
    <source>
        <dbReference type="SAM" id="Phobius"/>
    </source>
</evidence>
<dbReference type="InterPro" id="IPR018332">
    <property type="entry name" value="Antenna_alpha"/>
</dbReference>
<evidence type="ECO:0000256" key="8">
    <source>
        <dbReference type="ARBA" id="ARBA00022842"/>
    </source>
</evidence>
<keyword evidence="9" id="KW-0076">Bacteriochlorophyll</keyword>
<dbReference type="PRINTS" id="PR00673">
    <property type="entry name" value="LIGHTHARVSTA"/>
</dbReference>
<evidence type="ECO:0000256" key="13">
    <source>
        <dbReference type="ARBA" id="ARBA00023243"/>
    </source>
</evidence>
<dbReference type="InterPro" id="IPR035889">
    <property type="entry name" value="Light-harvesting_complex"/>
</dbReference>
<evidence type="ECO:0000256" key="11">
    <source>
        <dbReference type="ARBA" id="ARBA00022991"/>
    </source>
</evidence>
<keyword evidence="12 14" id="KW-0472">Membrane</keyword>
<feature type="transmembrane region" description="Helical" evidence="14">
    <location>
        <begin position="14"/>
        <end position="35"/>
    </location>
</feature>
<evidence type="ECO:0000256" key="9">
    <source>
        <dbReference type="ARBA" id="ARBA00022956"/>
    </source>
</evidence>
<evidence type="ECO:0000256" key="10">
    <source>
        <dbReference type="ARBA" id="ARBA00022989"/>
    </source>
</evidence>
<sequence>MYNARIWLVVPPKVGLPLFLGVVVLLSLLVHTAVLTQTDWYPAFLQGSNAAVEAPAAEAQTPANE</sequence>
<organism evidence="16 17">
    <name type="scientific">Halorhodospira neutriphila</name>
    <dbReference type="NCBI Taxonomy" id="168379"/>
    <lineage>
        <taxon>Bacteria</taxon>
        <taxon>Pseudomonadati</taxon>
        <taxon>Pseudomonadota</taxon>
        <taxon>Gammaproteobacteria</taxon>
        <taxon>Chromatiales</taxon>
        <taxon>Ectothiorhodospiraceae</taxon>
        <taxon>Halorhodospira</taxon>
    </lineage>
</organism>